<dbReference type="InterPro" id="IPR036400">
    <property type="entry name" value="Cyt_B5-like_heme/steroid_sf"/>
</dbReference>
<name>A0A2M6YBH7_9BACT</name>
<evidence type="ECO:0000313" key="4">
    <source>
        <dbReference type="Proteomes" id="UP000229896"/>
    </source>
</evidence>
<reference evidence="4" key="1">
    <citation type="submission" date="2017-09" db="EMBL/GenBank/DDBJ databases">
        <title>Depth-based differentiation of microbial function through sediment-hosted aquifers and enrichment of novel symbionts in the deep terrestrial subsurface.</title>
        <authorList>
            <person name="Probst A.J."/>
            <person name="Ladd B."/>
            <person name="Jarett J.K."/>
            <person name="Geller-Mcgrath D.E."/>
            <person name="Sieber C.M.K."/>
            <person name="Emerson J.B."/>
            <person name="Anantharaman K."/>
            <person name="Thomas B.C."/>
            <person name="Malmstrom R."/>
            <person name="Stieglmeier M."/>
            <person name="Klingl A."/>
            <person name="Woyke T."/>
            <person name="Ryan C.M."/>
            <person name="Banfield J.F."/>
        </authorList>
    </citation>
    <scope>NUCLEOTIDE SEQUENCE [LARGE SCALE GENOMIC DNA]</scope>
</reference>
<evidence type="ECO:0000256" key="1">
    <source>
        <dbReference type="SAM" id="Phobius"/>
    </source>
</evidence>
<dbReference type="Pfam" id="PF00173">
    <property type="entry name" value="Cyt-b5"/>
    <property type="match status" value="1"/>
</dbReference>
<dbReference type="Proteomes" id="UP000229896">
    <property type="component" value="Unassembled WGS sequence"/>
</dbReference>
<comment type="caution">
    <text evidence="3">The sequence shown here is derived from an EMBL/GenBank/DDBJ whole genome shotgun (WGS) entry which is preliminary data.</text>
</comment>
<feature type="transmembrane region" description="Helical" evidence="1">
    <location>
        <begin position="61"/>
        <end position="81"/>
    </location>
</feature>
<organism evidence="3 4">
    <name type="scientific">Candidatus Berkelbacteria bacterium CG08_land_8_20_14_0_20_39_8</name>
    <dbReference type="NCBI Taxonomy" id="1974511"/>
    <lineage>
        <taxon>Bacteria</taxon>
        <taxon>Candidatus Berkelbacteria</taxon>
    </lineage>
</organism>
<sequence>MLLFFVSGYGITKGIISNKLAINIHNSILPPVAILTFTVHTWFAIHLAFKRWIIWNLFSKIFLALFFIAFVGYFGYLQYFYQPNFQTNNFNVSKSVSNTSNASEKVASSQSISSGSTSSEKNFTQSELAKYNGKNGQPSYVVVDGLVYDLSSVFVNGTHFGWSAGQDLPAEFHAEHSDNLLSGYPVVGKLE</sequence>
<protein>
    <recommendedName>
        <fullName evidence="2">Cytochrome b5 heme-binding domain-containing protein</fullName>
    </recommendedName>
</protein>
<feature type="transmembrane region" description="Helical" evidence="1">
    <location>
        <begin position="28"/>
        <end position="49"/>
    </location>
</feature>
<accession>A0A2M6YBH7</accession>
<evidence type="ECO:0000313" key="3">
    <source>
        <dbReference type="EMBL" id="PIU24045.1"/>
    </source>
</evidence>
<dbReference type="EMBL" id="PEXI01000100">
    <property type="protein sequence ID" value="PIU24045.1"/>
    <property type="molecule type" value="Genomic_DNA"/>
</dbReference>
<dbReference type="AlphaFoldDB" id="A0A2M6YBH7"/>
<dbReference type="SMART" id="SM01117">
    <property type="entry name" value="Cyt-b5"/>
    <property type="match status" value="1"/>
</dbReference>
<keyword evidence="1" id="KW-0812">Transmembrane</keyword>
<keyword evidence="1" id="KW-0472">Membrane</keyword>
<proteinExistence type="predicted"/>
<gene>
    <name evidence="3" type="ORF">COT12_03165</name>
</gene>
<evidence type="ECO:0000259" key="2">
    <source>
        <dbReference type="SMART" id="SM01117"/>
    </source>
</evidence>
<feature type="domain" description="Cytochrome b5 heme-binding" evidence="2">
    <location>
        <begin position="123"/>
        <end position="191"/>
    </location>
</feature>
<dbReference type="SUPFAM" id="SSF55856">
    <property type="entry name" value="Cytochrome b5-like heme/steroid binding domain"/>
    <property type="match status" value="1"/>
</dbReference>
<keyword evidence="1" id="KW-1133">Transmembrane helix</keyword>
<dbReference type="Gene3D" id="3.10.120.10">
    <property type="entry name" value="Cytochrome b5-like heme/steroid binding domain"/>
    <property type="match status" value="1"/>
</dbReference>
<dbReference type="InterPro" id="IPR001199">
    <property type="entry name" value="Cyt_B5-like_heme/steroid-bd"/>
</dbReference>